<accession>A0A164YIB1</accession>
<evidence type="ECO:0000313" key="2">
    <source>
        <dbReference type="Proteomes" id="UP000077755"/>
    </source>
</evidence>
<reference evidence="1" key="1">
    <citation type="journal article" date="2016" name="Nat. Genet.">
        <title>A high-quality carrot genome assembly provides new insights into carotenoid accumulation and asterid genome evolution.</title>
        <authorList>
            <person name="Iorizzo M."/>
            <person name="Ellison S."/>
            <person name="Senalik D."/>
            <person name="Zeng P."/>
            <person name="Satapoomin P."/>
            <person name="Huang J."/>
            <person name="Bowman M."/>
            <person name="Iovene M."/>
            <person name="Sanseverino W."/>
            <person name="Cavagnaro P."/>
            <person name="Yildiz M."/>
            <person name="Macko-Podgorni A."/>
            <person name="Moranska E."/>
            <person name="Grzebelus E."/>
            <person name="Grzebelus D."/>
            <person name="Ashrafi H."/>
            <person name="Zheng Z."/>
            <person name="Cheng S."/>
            <person name="Spooner D."/>
            <person name="Van Deynze A."/>
            <person name="Simon P."/>
        </authorList>
    </citation>
    <scope>NUCLEOTIDE SEQUENCE</scope>
    <source>
        <tissue evidence="1">Leaf</tissue>
    </source>
</reference>
<dbReference type="Proteomes" id="UP000077755">
    <property type="component" value="Chromosome 5"/>
</dbReference>
<gene>
    <name evidence="1" type="ORF">DCAR_0520397</name>
</gene>
<evidence type="ECO:0000313" key="1">
    <source>
        <dbReference type="EMBL" id="WOH01019.1"/>
    </source>
</evidence>
<name>A0A164YIB1_DAUCS</name>
<keyword evidence="2" id="KW-1185">Reference proteome</keyword>
<dbReference type="AlphaFoldDB" id="A0A164YIB1"/>
<reference evidence="1" key="2">
    <citation type="submission" date="2022-03" db="EMBL/GenBank/DDBJ databases">
        <title>Draft title - Genomic analysis of global carrot germplasm unveils the trajectory of domestication and the origin of high carotenoid orange carrot.</title>
        <authorList>
            <person name="Iorizzo M."/>
            <person name="Ellison S."/>
            <person name="Senalik D."/>
            <person name="Macko-Podgorni A."/>
            <person name="Grzebelus D."/>
            <person name="Bostan H."/>
            <person name="Rolling W."/>
            <person name="Curaba J."/>
            <person name="Simon P."/>
        </authorList>
    </citation>
    <scope>NUCLEOTIDE SEQUENCE</scope>
    <source>
        <tissue evidence="1">Leaf</tissue>
    </source>
</reference>
<dbReference type="Gramene" id="KZM94551">
    <property type="protein sequence ID" value="KZM94551"/>
    <property type="gene ID" value="DCAR_017794"/>
</dbReference>
<dbReference type="EMBL" id="CP093347">
    <property type="protein sequence ID" value="WOH01019.1"/>
    <property type="molecule type" value="Genomic_DNA"/>
</dbReference>
<protein>
    <submittedName>
        <fullName evidence="1">Uncharacterized protein</fullName>
    </submittedName>
</protein>
<organism evidence="1 2">
    <name type="scientific">Daucus carota subsp. sativus</name>
    <name type="common">Carrot</name>
    <dbReference type="NCBI Taxonomy" id="79200"/>
    <lineage>
        <taxon>Eukaryota</taxon>
        <taxon>Viridiplantae</taxon>
        <taxon>Streptophyta</taxon>
        <taxon>Embryophyta</taxon>
        <taxon>Tracheophyta</taxon>
        <taxon>Spermatophyta</taxon>
        <taxon>Magnoliopsida</taxon>
        <taxon>eudicotyledons</taxon>
        <taxon>Gunneridae</taxon>
        <taxon>Pentapetalae</taxon>
        <taxon>asterids</taxon>
        <taxon>campanulids</taxon>
        <taxon>Apiales</taxon>
        <taxon>Apiaceae</taxon>
        <taxon>Apioideae</taxon>
        <taxon>Scandiceae</taxon>
        <taxon>Daucinae</taxon>
        <taxon>Daucus</taxon>
        <taxon>Daucus sect. Daucus</taxon>
    </lineage>
</organism>
<proteinExistence type="predicted"/>
<sequence length="70" mass="8314">MYTVNHIQYQFLLLKSENVAISPKQHRNKRESTVHIKAKASYHFMLCLITEQQYLNLYRAGQFSTNTQHT</sequence>